<evidence type="ECO:0000256" key="1">
    <source>
        <dbReference type="SAM" id="MobiDB-lite"/>
    </source>
</evidence>
<accession>A0ABQ9GQ59</accession>
<proteinExistence type="predicted"/>
<dbReference type="Proteomes" id="UP001159363">
    <property type="component" value="Chromosome 9"/>
</dbReference>
<evidence type="ECO:0000313" key="3">
    <source>
        <dbReference type="Proteomes" id="UP001159363"/>
    </source>
</evidence>
<evidence type="ECO:0000313" key="2">
    <source>
        <dbReference type="EMBL" id="KAJ8874151.1"/>
    </source>
</evidence>
<dbReference type="EMBL" id="JARBHB010000010">
    <property type="protein sequence ID" value="KAJ8874151.1"/>
    <property type="molecule type" value="Genomic_DNA"/>
</dbReference>
<reference evidence="2 3" key="1">
    <citation type="submission" date="2023-02" db="EMBL/GenBank/DDBJ databases">
        <title>LHISI_Scaffold_Assembly.</title>
        <authorList>
            <person name="Stuart O.P."/>
            <person name="Cleave R."/>
            <person name="Magrath M.J.L."/>
            <person name="Mikheyev A.S."/>
        </authorList>
    </citation>
    <scope>NUCLEOTIDE SEQUENCE [LARGE SCALE GENOMIC DNA]</scope>
    <source>
        <strain evidence="2">Daus_M_001</strain>
        <tissue evidence="2">Leg muscle</tissue>
    </source>
</reference>
<keyword evidence="3" id="KW-1185">Reference proteome</keyword>
<gene>
    <name evidence="2" type="ORF">PR048_024993</name>
</gene>
<name>A0ABQ9GQ59_9NEOP</name>
<protein>
    <submittedName>
        <fullName evidence="2">Uncharacterized protein</fullName>
    </submittedName>
</protein>
<organism evidence="2 3">
    <name type="scientific">Dryococelus australis</name>
    <dbReference type="NCBI Taxonomy" id="614101"/>
    <lineage>
        <taxon>Eukaryota</taxon>
        <taxon>Metazoa</taxon>
        <taxon>Ecdysozoa</taxon>
        <taxon>Arthropoda</taxon>
        <taxon>Hexapoda</taxon>
        <taxon>Insecta</taxon>
        <taxon>Pterygota</taxon>
        <taxon>Neoptera</taxon>
        <taxon>Polyneoptera</taxon>
        <taxon>Phasmatodea</taxon>
        <taxon>Verophasmatodea</taxon>
        <taxon>Anareolatae</taxon>
        <taxon>Phasmatidae</taxon>
        <taxon>Eurycanthinae</taxon>
        <taxon>Dryococelus</taxon>
    </lineage>
</organism>
<feature type="region of interest" description="Disordered" evidence="1">
    <location>
        <begin position="540"/>
        <end position="565"/>
    </location>
</feature>
<sequence>MRQRTQCDYYSVALCLVDSEANGQWRVWNEIGRGLFKGTTSFFPGMISAKHIKLKSERWTIIALGWFRMYVRSDTTAPISSMNSNTWYPPSEQFYPSGLSAKLSGNFTRMNFGAPSIGSLGKDSIPGSLSLRRRARDAIACHGLALRSRCGSNYVRELCGFSSLPCGQAVLVRFLVRARLLVLKPLRSDGMPFCTLRTSSTWPCLNYVAVCLKYAFFNKTTKRVSNVLIYEKETHFTRGHIRRTLETPFQSNFKEEGLGKQWYLFQHSPGAISGKHGRAKSEWSDQESNPCPPECETGELALRHLARFLSIGHGLFLPVSSSLSILPRLQSRPYTMPNFCYLLLHFCCAHGCPWAQQKAKKVSVVEEKKECISSYPHEPDPSGGGWIVTYTGAETLAENGYENCYGNGHRACVLVSPVLLPCFLTLEVPVHPTLKPYLSSYLRTFYTENSDLSSHTPIVLSVVACYKIRGSLLRVVYKQVADGKAARQWGVLRVEVMRQVASVQESALELTLNSILQHGNQLHQKILIRSLKLAVNNDNVPAGPRWRSGRNTAPPSHQGEPGSIPGGVASGFSHVGIVPNDDTGRWVFSGISRFPPSLYSGAAPHSPHLTLIGSKHLEVKSRPDLSTPPQTSAIKRGYFDVRHPSELSVMSTVLSLLNSVWSLAPRDVSCFGDSFAFRNEVLKRHSRQENITMINAGLAANVQHTQIFGKHSEKTLNYFQALFAIISFQINSNLPWQNFNTAAHNKSDAGDPQEIKTVTNPSPFTYALSVNVERKGNDCSSLHLTRNSPGKEVEDYIVYSDLPPLQRDCSRGVVVPQALLSAHAAIHNWIIDKGEVLLTRGNCAVWRTRVKVLPPSGLTTLSGENRIRLERASQKQSSDTHKTPYGRVKQCLECKKYQGVRARQHRRIHAKQTAVSPTQPKLIFNQTFEKSHYDDVIDFFLNILYMSKVKITLPPSLNPHLTILSGDSEADGCRRFREVSVVCLRTLWDSDYDGQGEIKNSLASSFIYLIRTTLFFVYKNTPAVVSKDFCSRAFLSCPRLTLNGCQPPNEALKKLIQQNQNVHYVYTLNCSATSRLGILDV</sequence>
<comment type="caution">
    <text evidence="2">The sequence shown here is derived from an EMBL/GenBank/DDBJ whole genome shotgun (WGS) entry which is preliminary data.</text>
</comment>